<evidence type="ECO:0000313" key="3">
    <source>
        <dbReference type="Proteomes" id="UP000242913"/>
    </source>
</evidence>
<dbReference type="GO" id="GO:0006629">
    <property type="term" value="P:lipid metabolic process"/>
    <property type="evidence" value="ECO:0007669"/>
    <property type="project" value="InterPro"/>
</dbReference>
<dbReference type="EMBL" id="KZ269991">
    <property type="protein sequence ID" value="OZC09746.1"/>
    <property type="molecule type" value="Genomic_DNA"/>
</dbReference>
<feature type="domain" description="Fungal lipase-type" evidence="1">
    <location>
        <begin position="158"/>
        <end position="305"/>
    </location>
</feature>
<dbReference type="Proteomes" id="UP000242913">
    <property type="component" value="Unassembled WGS sequence"/>
</dbReference>
<dbReference type="OrthoDB" id="438440at2759"/>
<dbReference type="InterPro" id="IPR002921">
    <property type="entry name" value="Fungal_lipase-type"/>
</dbReference>
<dbReference type="AlphaFoldDB" id="A0A238BXW1"/>
<evidence type="ECO:0000313" key="2">
    <source>
        <dbReference type="EMBL" id="OZC09746.1"/>
    </source>
</evidence>
<reference evidence="2 3" key="1">
    <citation type="submission" date="2015-12" db="EMBL/GenBank/DDBJ databases">
        <title>Draft genome of the nematode, Onchocerca flexuosa.</title>
        <authorList>
            <person name="Mitreva M."/>
        </authorList>
    </citation>
    <scope>NUCLEOTIDE SEQUENCE [LARGE SCALE GENOMIC DNA]</scope>
    <source>
        <strain evidence="2">Red Deer</strain>
    </source>
</reference>
<accession>A0A238BXW1</accession>
<name>A0A238BXW1_9BILA</name>
<dbReference type="PANTHER" id="PTHR45908:SF5">
    <property type="entry name" value="FUNGAL LIPASE-LIKE DOMAIN-CONTAINING PROTEIN"/>
    <property type="match status" value="1"/>
</dbReference>
<evidence type="ECO:0000259" key="1">
    <source>
        <dbReference type="Pfam" id="PF01764"/>
    </source>
</evidence>
<organism evidence="2 3">
    <name type="scientific">Onchocerca flexuosa</name>
    <dbReference type="NCBI Taxonomy" id="387005"/>
    <lineage>
        <taxon>Eukaryota</taxon>
        <taxon>Metazoa</taxon>
        <taxon>Ecdysozoa</taxon>
        <taxon>Nematoda</taxon>
        <taxon>Chromadorea</taxon>
        <taxon>Rhabditida</taxon>
        <taxon>Spirurina</taxon>
        <taxon>Spiruromorpha</taxon>
        <taxon>Filarioidea</taxon>
        <taxon>Onchocercidae</taxon>
        <taxon>Onchocerca</taxon>
    </lineage>
</organism>
<dbReference type="PANTHER" id="PTHR45908">
    <property type="entry name" value="PROTEIN CBG11750-RELATED"/>
    <property type="match status" value="1"/>
</dbReference>
<dbReference type="Gene3D" id="3.40.50.1820">
    <property type="entry name" value="alpha/beta hydrolase"/>
    <property type="match status" value="1"/>
</dbReference>
<sequence>MFPYFSSHIRCNFEIAEKQFTLAKTKPIVKHSALTLSTHDLRKIVTATKVHLVLTYVDAQNASNSMIARISMIYLLTTFNRAVHALFPLVIKYNETEAKILFNLTAAAYSTDPSRCVVNTLPKWQKWLVYSIANTNCDAFQNSCSSYIIRSDVLKEIIVVFRGTTTTKQLIMEGWQSMRSNFDFFGIGSVNRYFSQALDAFWPNIEPLLKDSVFKSYGVTFTGHSLGGAIASLAATRTVIQNLRTGDKIKLVSFGQPRTGDYQFAMYHNAHIPSRICKQLPKQKQFSSFRLVHRLDLVPHLPPCKKNKSYSNANKSKPCLTGNNGSPYHHGTEIWYPYGMNKGAKYYECLGKPRGEDFSCSDGLSFNFSHYKIYVRDHRHYFNVDLSSYGKRGCTHTINTSLATASTSAPETMNLIQMIKLHINSVINFFKKDHK</sequence>
<dbReference type="SUPFAM" id="SSF53474">
    <property type="entry name" value="alpha/beta-Hydrolases"/>
    <property type="match status" value="1"/>
</dbReference>
<keyword evidence="3" id="KW-1185">Reference proteome</keyword>
<protein>
    <submittedName>
        <fullName evidence="2">Triacylglycerol lipase</fullName>
    </submittedName>
</protein>
<proteinExistence type="predicted"/>
<dbReference type="Pfam" id="PF01764">
    <property type="entry name" value="Lipase_3"/>
    <property type="match status" value="1"/>
</dbReference>
<dbReference type="CDD" id="cd00519">
    <property type="entry name" value="Lipase_3"/>
    <property type="match status" value="1"/>
</dbReference>
<gene>
    <name evidence="2" type="ORF">X798_03149</name>
</gene>
<dbReference type="InterPro" id="IPR029058">
    <property type="entry name" value="AB_hydrolase_fold"/>
</dbReference>